<dbReference type="AlphaFoldDB" id="A0A2S4V8X7"/>
<evidence type="ECO:0000256" key="2">
    <source>
        <dbReference type="SAM" id="SignalP"/>
    </source>
</evidence>
<dbReference type="VEuPathDB" id="FungiDB:PSTT_09346"/>
<feature type="non-terminal residue" evidence="3">
    <location>
        <position position="264"/>
    </location>
</feature>
<name>A0A2S4V8X7_9BASI</name>
<protein>
    <submittedName>
        <fullName evidence="3">Uncharacterized protein</fullName>
    </submittedName>
</protein>
<keyword evidence="2" id="KW-0732">Signal</keyword>
<dbReference type="Proteomes" id="UP000239156">
    <property type="component" value="Unassembled WGS sequence"/>
</dbReference>
<organism evidence="3 4">
    <name type="scientific">Puccinia striiformis</name>
    <dbReference type="NCBI Taxonomy" id="27350"/>
    <lineage>
        <taxon>Eukaryota</taxon>
        <taxon>Fungi</taxon>
        <taxon>Dikarya</taxon>
        <taxon>Basidiomycota</taxon>
        <taxon>Pucciniomycotina</taxon>
        <taxon>Pucciniomycetes</taxon>
        <taxon>Pucciniales</taxon>
        <taxon>Pucciniaceae</taxon>
        <taxon>Puccinia</taxon>
    </lineage>
</organism>
<evidence type="ECO:0000313" key="3">
    <source>
        <dbReference type="EMBL" id="POW05925.1"/>
    </source>
</evidence>
<accession>A0A2S4V8X7</accession>
<reference evidence="3" key="1">
    <citation type="submission" date="2017-12" db="EMBL/GenBank/DDBJ databases">
        <title>Gene loss provides genomic basis for host adaptation in cereal stripe rust fungi.</title>
        <authorList>
            <person name="Xia C."/>
        </authorList>
    </citation>
    <scope>NUCLEOTIDE SEQUENCE [LARGE SCALE GENOMIC DNA]</scope>
    <source>
        <strain evidence="3">93-210</strain>
    </source>
</reference>
<gene>
    <name evidence="3" type="ORF">PSTT_09346</name>
</gene>
<feature type="chain" id="PRO_5015522310" evidence="2">
    <location>
        <begin position="24"/>
        <end position="264"/>
    </location>
</feature>
<evidence type="ECO:0000256" key="1">
    <source>
        <dbReference type="SAM" id="MobiDB-lite"/>
    </source>
</evidence>
<dbReference type="VEuPathDB" id="FungiDB:PSHT_12248"/>
<sequence length="264" mass="29476">MLLFIKSLPVWLMITLHGQLTEGKGSVDMALAQPCPQSNPLPICLKVHRLGPHTKEKVSEHLFGVPLNFFVPHYYTFPKARKGLVQDSEKGIFSCQAYADLSNNDELLKALCCSAKAGVQQQNVQWFTKPVPLTLNDQNCPKATSYLPVLLVITLHGQFTEGKGKVDLASDRRCPRRNPLPVCLKVQRVGQNKERQVSARKGIIEGDKGNFNCRAYADSSHDDELLKAYVALLKSLCKHKTRMRSLNPPPPELNEQNCHRAPTA</sequence>
<dbReference type="EMBL" id="PKSL01000092">
    <property type="protein sequence ID" value="POW05925.1"/>
    <property type="molecule type" value="Genomic_DNA"/>
</dbReference>
<keyword evidence="4" id="KW-1185">Reference proteome</keyword>
<proteinExistence type="predicted"/>
<comment type="caution">
    <text evidence="3">The sequence shown here is derived from an EMBL/GenBank/DDBJ whole genome shotgun (WGS) entry which is preliminary data.</text>
</comment>
<feature type="signal peptide" evidence="2">
    <location>
        <begin position="1"/>
        <end position="23"/>
    </location>
</feature>
<evidence type="ECO:0000313" key="4">
    <source>
        <dbReference type="Proteomes" id="UP000239156"/>
    </source>
</evidence>
<feature type="region of interest" description="Disordered" evidence="1">
    <location>
        <begin position="242"/>
        <end position="264"/>
    </location>
</feature>